<evidence type="ECO:0000256" key="1">
    <source>
        <dbReference type="SAM" id="MobiDB-lite"/>
    </source>
</evidence>
<sequence length="43" mass="4777">MLNRKRNVMPETIRGGSGVMDRATGGAKRLFDRFALRRLAGLS</sequence>
<reference evidence="3" key="1">
    <citation type="submission" date="2014-08" db="EMBL/GenBank/DDBJ databases">
        <authorList>
            <person name="Moulin L."/>
        </authorList>
    </citation>
    <scope>NUCLEOTIDE SEQUENCE [LARGE SCALE GENOMIC DNA]</scope>
</reference>
<name>A0A090FGZ1_MESPL</name>
<accession>A0A090FGZ1</accession>
<proteinExistence type="predicted"/>
<evidence type="ECO:0000313" key="3">
    <source>
        <dbReference type="Proteomes" id="UP000045285"/>
    </source>
</evidence>
<feature type="region of interest" description="Disordered" evidence="1">
    <location>
        <begin position="1"/>
        <end position="20"/>
    </location>
</feature>
<protein>
    <submittedName>
        <fullName evidence="2">Uncharacterized protein</fullName>
    </submittedName>
</protein>
<dbReference type="Proteomes" id="UP000045285">
    <property type="component" value="Unassembled WGS sequence"/>
</dbReference>
<organism evidence="2 3">
    <name type="scientific">Mesorhizobium plurifarium</name>
    <dbReference type="NCBI Taxonomy" id="69974"/>
    <lineage>
        <taxon>Bacteria</taxon>
        <taxon>Pseudomonadati</taxon>
        <taxon>Pseudomonadota</taxon>
        <taxon>Alphaproteobacteria</taxon>
        <taxon>Hyphomicrobiales</taxon>
        <taxon>Phyllobacteriaceae</taxon>
        <taxon>Mesorhizobium</taxon>
    </lineage>
</organism>
<evidence type="ECO:0000313" key="2">
    <source>
        <dbReference type="EMBL" id="CDX18270.1"/>
    </source>
</evidence>
<dbReference type="AlphaFoldDB" id="A0A090FGZ1"/>
<gene>
    <name evidence="2" type="ORF">MPL3356_270037</name>
</gene>
<keyword evidence="3" id="KW-1185">Reference proteome</keyword>
<dbReference type="EMBL" id="CCMZ01000020">
    <property type="protein sequence ID" value="CDX18270.1"/>
    <property type="molecule type" value="Genomic_DNA"/>
</dbReference>